<dbReference type="Proteomes" id="UP000572817">
    <property type="component" value="Unassembled WGS sequence"/>
</dbReference>
<evidence type="ECO:0000313" key="1">
    <source>
        <dbReference type="EMBL" id="KAF4311368.1"/>
    </source>
</evidence>
<sequence>MQDLEVVVWQMSASKRAGDSVSEQQMDRPFQPRRRAWSVTPLALDPHFRILDATHAMAQDNAGQPHLSEVELGPDIKSILEDISRGLESNWD</sequence>
<proteinExistence type="predicted"/>
<evidence type="ECO:0000313" key="2">
    <source>
        <dbReference type="Proteomes" id="UP000572817"/>
    </source>
</evidence>
<dbReference type="EMBL" id="WWBZ02000010">
    <property type="protein sequence ID" value="KAF4311368.1"/>
    <property type="molecule type" value="Genomic_DNA"/>
</dbReference>
<gene>
    <name evidence="1" type="ORF">GTA08_BOTSDO13166</name>
</gene>
<protein>
    <submittedName>
        <fullName evidence="1">Uncharacterized protein</fullName>
    </submittedName>
</protein>
<dbReference type="AlphaFoldDB" id="A0A8H4N8P4"/>
<keyword evidence="2" id="KW-1185">Reference proteome</keyword>
<reference evidence="1" key="1">
    <citation type="submission" date="2020-04" db="EMBL/GenBank/DDBJ databases">
        <title>Genome Assembly and Annotation of Botryosphaeria dothidea sdau 11-99, a Latent Pathogen of Apple Fruit Ring Rot in China.</title>
        <authorList>
            <person name="Yu C."/>
            <person name="Diao Y."/>
            <person name="Lu Q."/>
            <person name="Zhao J."/>
            <person name="Cui S."/>
            <person name="Peng C."/>
            <person name="He B."/>
            <person name="Liu H."/>
        </authorList>
    </citation>
    <scope>NUCLEOTIDE SEQUENCE [LARGE SCALE GENOMIC DNA]</scope>
    <source>
        <strain evidence="1">Sdau11-99</strain>
    </source>
</reference>
<organism evidence="1 2">
    <name type="scientific">Botryosphaeria dothidea</name>
    <dbReference type="NCBI Taxonomy" id="55169"/>
    <lineage>
        <taxon>Eukaryota</taxon>
        <taxon>Fungi</taxon>
        <taxon>Dikarya</taxon>
        <taxon>Ascomycota</taxon>
        <taxon>Pezizomycotina</taxon>
        <taxon>Dothideomycetes</taxon>
        <taxon>Dothideomycetes incertae sedis</taxon>
        <taxon>Botryosphaeriales</taxon>
        <taxon>Botryosphaeriaceae</taxon>
        <taxon>Botryosphaeria</taxon>
    </lineage>
</organism>
<comment type="caution">
    <text evidence="1">The sequence shown here is derived from an EMBL/GenBank/DDBJ whole genome shotgun (WGS) entry which is preliminary data.</text>
</comment>
<accession>A0A8H4N8P4</accession>
<name>A0A8H4N8P4_9PEZI</name>